<dbReference type="EnsemblPlants" id="Bra006848.1">
    <property type="protein sequence ID" value="Bra006848.1-P"/>
    <property type="gene ID" value="Bra006848"/>
</dbReference>
<evidence type="ECO:0000256" key="1">
    <source>
        <dbReference type="SAM" id="Phobius"/>
    </source>
</evidence>
<feature type="transmembrane region" description="Helical" evidence="1">
    <location>
        <begin position="21"/>
        <end position="47"/>
    </location>
</feature>
<accession>M4CRK7</accession>
<dbReference type="eggNOG" id="KOG1075">
    <property type="taxonomic scope" value="Eukaryota"/>
</dbReference>
<dbReference type="Proteomes" id="UP000011750">
    <property type="component" value="Chromosome A03"/>
</dbReference>
<feature type="transmembrane region" description="Helical" evidence="1">
    <location>
        <begin position="67"/>
        <end position="84"/>
    </location>
</feature>
<dbReference type="Pfam" id="PF13456">
    <property type="entry name" value="RVT_3"/>
    <property type="match status" value="1"/>
</dbReference>
<evidence type="ECO:0000313" key="4">
    <source>
        <dbReference type="Proteomes" id="UP000011750"/>
    </source>
</evidence>
<dbReference type="HOGENOM" id="CLU_957648_0_0_1"/>
<evidence type="ECO:0000313" key="3">
    <source>
        <dbReference type="EnsemblPlants" id="Bra006848.1-P"/>
    </source>
</evidence>
<reference evidence="3 4" key="1">
    <citation type="journal article" date="2011" name="Nat. Genet.">
        <title>The genome of the mesopolyploid crop species Brassica rapa.</title>
        <authorList>
            <consortium name="Brassica rapa Genome Sequencing Project Consortium"/>
            <person name="Wang X."/>
            <person name="Wang H."/>
            <person name="Wang J."/>
            <person name="Sun R."/>
            <person name="Wu J."/>
            <person name="Liu S."/>
            <person name="Bai Y."/>
            <person name="Mun J.H."/>
            <person name="Bancroft I."/>
            <person name="Cheng F."/>
            <person name="Huang S."/>
            <person name="Li X."/>
            <person name="Hua W."/>
            <person name="Wang J."/>
            <person name="Wang X."/>
            <person name="Freeling M."/>
            <person name="Pires J.C."/>
            <person name="Paterson A.H."/>
            <person name="Chalhoub B."/>
            <person name="Wang B."/>
            <person name="Hayward A."/>
            <person name="Sharpe A.G."/>
            <person name="Park B.S."/>
            <person name="Weisshaar B."/>
            <person name="Liu B."/>
            <person name="Li B."/>
            <person name="Liu B."/>
            <person name="Tong C."/>
            <person name="Song C."/>
            <person name="Duran C."/>
            <person name="Peng C."/>
            <person name="Geng C."/>
            <person name="Koh C."/>
            <person name="Lin C."/>
            <person name="Edwards D."/>
            <person name="Mu D."/>
            <person name="Shen D."/>
            <person name="Soumpourou E."/>
            <person name="Li F."/>
            <person name="Fraser F."/>
            <person name="Conant G."/>
            <person name="Lassalle G."/>
            <person name="King G.J."/>
            <person name="Bonnema G."/>
            <person name="Tang H."/>
            <person name="Wang H."/>
            <person name="Belcram H."/>
            <person name="Zhou H."/>
            <person name="Hirakawa H."/>
            <person name="Abe H."/>
            <person name="Guo H."/>
            <person name="Wang H."/>
            <person name="Jin H."/>
            <person name="Parkin I.A."/>
            <person name="Batley J."/>
            <person name="Kim J.S."/>
            <person name="Just J."/>
            <person name="Li J."/>
            <person name="Xu J."/>
            <person name="Deng J."/>
            <person name="Kim J.A."/>
            <person name="Li J."/>
            <person name="Yu J."/>
            <person name="Meng J."/>
            <person name="Wang J."/>
            <person name="Min J."/>
            <person name="Poulain J."/>
            <person name="Wang J."/>
            <person name="Hatakeyama K."/>
            <person name="Wu K."/>
            <person name="Wang L."/>
            <person name="Fang L."/>
            <person name="Trick M."/>
            <person name="Links M.G."/>
            <person name="Zhao M."/>
            <person name="Jin M."/>
            <person name="Ramchiary N."/>
            <person name="Drou N."/>
            <person name="Berkman P.J."/>
            <person name="Cai Q."/>
            <person name="Huang Q."/>
            <person name="Li R."/>
            <person name="Tabata S."/>
            <person name="Cheng S."/>
            <person name="Zhang S."/>
            <person name="Zhang S."/>
            <person name="Huang S."/>
            <person name="Sato S."/>
            <person name="Sun S."/>
            <person name="Kwon S.J."/>
            <person name="Choi S.R."/>
            <person name="Lee T.H."/>
            <person name="Fan W."/>
            <person name="Zhao X."/>
            <person name="Tan X."/>
            <person name="Xu X."/>
            <person name="Wang Y."/>
            <person name="Qiu Y."/>
            <person name="Yin Y."/>
            <person name="Li Y."/>
            <person name="Du Y."/>
            <person name="Liao Y."/>
            <person name="Lim Y."/>
            <person name="Narusaka Y."/>
            <person name="Wang Y."/>
            <person name="Wang Z."/>
            <person name="Li Z."/>
            <person name="Wang Z."/>
            <person name="Xiong Z."/>
            <person name="Zhang Z."/>
        </authorList>
    </citation>
    <scope>NUCLEOTIDE SEQUENCE [LARGE SCALE GENOMIC DNA]</scope>
    <source>
        <strain evidence="3 4">cv. Chiifu-401-42</strain>
    </source>
</reference>
<dbReference type="InParanoid" id="M4CRK7"/>
<feature type="domain" description="RNase H type-1" evidence="2">
    <location>
        <begin position="157"/>
        <end position="261"/>
    </location>
</feature>
<name>M4CRK7_BRACM</name>
<dbReference type="GO" id="GO:0003676">
    <property type="term" value="F:nucleic acid binding"/>
    <property type="evidence" value="ECO:0007669"/>
    <property type="project" value="InterPro"/>
</dbReference>
<keyword evidence="1" id="KW-0812">Transmembrane</keyword>
<keyword evidence="1" id="KW-1133">Transmembrane helix</keyword>
<dbReference type="Gramene" id="Bra006848.1">
    <property type="protein sequence ID" value="Bra006848.1-P"/>
    <property type="gene ID" value="Bra006848"/>
</dbReference>
<keyword evidence="4" id="KW-1185">Reference proteome</keyword>
<dbReference type="InterPro" id="IPR002156">
    <property type="entry name" value="RNaseH_domain"/>
</dbReference>
<reference evidence="3" key="3">
    <citation type="submission" date="2023-03" db="UniProtKB">
        <authorList>
            <consortium name="EnsemblPlants"/>
        </authorList>
    </citation>
    <scope>IDENTIFICATION</scope>
    <source>
        <strain evidence="3">cv. Chiifu-401-42</strain>
    </source>
</reference>
<protein>
    <recommendedName>
        <fullName evidence="2">RNase H type-1 domain-containing protein</fullName>
    </recommendedName>
</protein>
<sequence length="291" mass="31915">MSLPCLFHYETHVSNSAIRALFVPLLDICVDVSILVLSILALWLAVLKPLSLQYAALQSLEDCTLDVGTLAVGCFVATVLLNVYSSDAFHRLASGYRVHLAQSLLSVSCYRVHLAQNQSQAQGKAKEANKVTSLHQDWVRKAPSSHLDSSFISCMTEAAWNKDKLTTRLGWVFSGPGPETPNDGSLVESFISSQFIVEAIMIRLVLCMALTLEFSTLKVLSDSLTLIRAISGNLQSKEIIGIVKDIQSISSEFATIYFSHFSSLTKKAKALQPFLFCNGLHELSSLELNSN</sequence>
<dbReference type="GO" id="GO:0004523">
    <property type="term" value="F:RNA-DNA hybrid ribonuclease activity"/>
    <property type="evidence" value="ECO:0007669"/>
    <property type="project" value="InterPro"/>
</dbReference>
<dbReference type="AlphaFoldDB" id="M4CRK7"/>
<organism evidence="3 4">
    <name type="scientific">Brassica campestris</name>
    <name type="common">Field mustard</name>
    <dbReference type="NCBI Taxonomy" id="3711"/>
    <lineage>
        <taxon>Eukaryota</taxon>
        <taxon>Viridiplantae</taxon>
        <taxon>Streptophyta</taxon>
        <taxon>Embryophyta</taxon>
        <taxon>Tracheophyta</taxon>
        <taxon>Spermatophyta</taxon>
        <taxon>Magnoliopsida</taxon>
        <taxon>eudicotyledons</taxon>
        <taxon>Gunneridae</taxon>
        <taxon>Pentapetalae</taxon>
        <taxon>rosids</taxon>
        <taxon>malvids</taxon>
        <taxon>Brassicales</taxon>
        <taxon>Brassicaceae</taxon>
        <taxon>Brassiceae</taxon>
        <taxon>Brassica</taxon>
    </lineage>
</organism>
<proteinExistence type="predicted"/>
<evidence type="ECO:0000259" key="2">
    <source>
        <dbReference type="Pfam" id="PF13456"/>
    </source>
</evidence>
<reference evidence="3 4" key="2">
    <citation type="journal article" date="2018" name="Hortic Res">
        <title>Improved Brassica rapa reference genome by single-molecule sequencing and chromosome conformation capture technologies.</title>
        <authorList>
            <person name="Zhang L."/>
            <person name="Cai X."/>
            <person name="Wu J."/>
            <person name="Liu M."/>
            <person name="Grob S."/>
            <person name="Cheng F."/>
            <person name="Liang J."/>
            <person name="Cai C."/>
            <person name="Liu Z."/>
            <person name="Liu B."/>
            <person name="Wang F."/>
            <person name="Li S."/>
            <person name="Liu F."/>
            <person name="Li X."/>
            <person name="Cheng L."/>
            <person name="Yang W."/>
            <person name="Li M.H."/>
            <person name="Grossniklaus U."/>
            <person name="Zheng H."/>
            <person name="Wang X."/>
        </authorList>
    </citation>
    <scope>NUCLEOTIDE SEQUENCE [LARGE SCALE GENOMIC DNA]</scope>
    <source>
        <strain evidence="3 4">cv. Chiifu-401-42</strain>
    </source>
</reference>
<keyword evidence="1" id="KW-0472">Membrane</keyword>